<dbReference type="PANTHER" id="PTHR19308">
    <property type="entry name" value="PHOSPHATIDYLCHOLINE TRANSFER PROTEIN"/>
    <property type="match status" value="1"/>
</dbReference>
<evidence type="ECO:0000313" key="2">
    <source>
        <dbReference type="EMBL" id="TNV82517.1"/>
    </source>
</evidence>
<dbReference type="CDD" id="cd00177">
    <property type="entry name" value="START"/>
    <property type="match status" value="1"/>
</dbReference>
<dbReference type="InterPro" id="IPR002913">
    <property type="entry name" value="START_lipid-bd_dom"/>
</dbReference>
<dbReference type="GO" id="GO:0008289">
    <property type="term" value="F:lipid binding"/>
    <property type="evidence" value="ECO:0007669"/>
    <property type="project" value="InterPro"/>
</dbReference>
<dbReference type="SUPFAM" id="SSF55961">
    <property type="entry name" value="Bet v1-like"/>
    <property type="match status" value="1"/>
</dbReference>
<name>A0A8J8T4X7_HALGN</name>
<dbReference type="AlphaFoldDB" id="A0A8J8T4X7"/>
<protein>
    <recommendedName>
        <fullName evidence="1">START domain-containing protein</fullName>
    </recommendedName>
</protein>
<dbReference type="InterPro" id="IPR051213">
    <property type="entry name" value="START_lipid_transfer"/>
</dbReference>
<feature type="domain" description="START" evidence="1">
    <location>
        <begin position="19"/>
        <end position="191"/>
    </location>
</feature>
<dbReference type="Pfam" id="PF01852">
    <property type="entry name" value="START"/>
    <property type="match status" value="1"/>
</dbReference>
<dbReference type="Gene3D" id="3.30.530.20">
    <property type="match status" value="1"/>
</dbReference>
<accession>A0A8J8T4X7</accession>
<evidence type="ECO:0000259" key="1">
    <source>
        <dbReference type="PROSITE" id="PS50848"/>
    </source>
</evidence>
<evidence type="ECO:0000313" key="3">
    <source>
        <dbReference type="Proteomes" id="UP000785679"/>
    </source>
</evidence>
<dbReference type="OrthoDB" id="2344588at2759"/>
<dbReference type="GO" id="GO:0005737">
    <property type="term" value="C:cytoplasm"/>
    <property type="evidence" value="ECO:0007669"/>
    <property type="project" value="UniProtKB-ARBA"/>
</dbReference>
<proteinExistence type="predicted"/>
<reference evidence="2" key="1">
    <citation type="submission" date="2019-06" db="EMBL/GenBank/DDBJ databases">
        <authorList>
            <person name="Zheng W."/>
        </authorList>
    </citation>
    <scope>NUCLEOTIDE SEQUENCE</scope>
    <source>
        <strain evidence="2">QDHG01</strain>
    </source>
</reference>
<sequence>MEYIKKLNEIVDNFDAFCKESDWNLTVDNQKEGIKFWQKPQVKGVQSIKTEGFIEATPLDVMKVLCDNGVKQQWDPTFRDFELIERVADQIYIQYFTFSGFLIMAPRDLLLVILAKLTEDGTYYLSFYSVDRDDLKPKVKEYVRSRIIQSCWKLEGHPGENGTPQQRTLVTQMSQFDIGGYIPAFVISHGVKENSNVIAKLRPIVNQTRTQSSIGKSAN</sequence>
<keyword evidence="3" id="KW-1185">Reference proteome</keyword>
<dbReference type="PANTHER" id="PTHR19308:SF14">
    <property type="entry name" value="START DOMAIN-CONTAINING PROTEIN"/>
    <property type="match status" value="1"/>
</dbReference>
<dbReference type="PROSITE" id="PS50848">
    <property type="entry name" value="START"/>
    <property type="match status" value="1"/>
</dbReference>
<dbReference type="Proteomes" id="UP000785679">
    <property type="component" value="Unassembled WGS sequence"/>
</dbReference>
<gene>
    <name evidence="2" type="ORF">FGO68_gene1609</name>
</gene>
<dbReference type="SMART" id="SM00234">
    <property type="entry name" value="START"/>
    <property type="match status" value="1"/>
</dbReference>
<organism evidence="2 3">
    <name type="scientific">Halteria grandinella</name>
    <dbReference type="NCBI Taxonomy" id="5974"/>
    <lineage>
        <taxon>Eukaryota</taxon>
        <taxon>Sar</taxon>
        <taxon>Alveolata</taxon>
        <taxon>Ciliophora</taxon>
        <taxon>Intramacronucleata</taxon>
        <taxon>Spirotrichea</taxon>
        <taxon>Stichotrichia</taxon>
        <taxon>Sporadotrichida</taxon>
        <taxon>Halteriidae</taxon>
        <taxon>Halteria</taxon>
    </lineage>
</organism>
<dbReference type="EMBL" id="RRYP01004862">
    <property type="protein sequence ID" value="TNV82517.1"/>
    <property type="molecule type" value="Genomic_DNA"/>
</dbReference>
<dbReference type="InterPro" id="IPR023393">
    <property type="entry name" value="START-like_dom_sf"/>
</dbReference>
<comment type="caution">
    <text evidence="2">The sequence shown here is derived from an EMBL/GenBank/DDBJ whole genome shotgun (WGS) entry which is preliminary data.</text>
</comment>